<dbReference type="PANTHER" id="PTHR10192:SF5">
    <property type="entry name" value="GEPHYRIN"/>
    <property type="match status" value="1"/>
</dbReference>
<dbReference type="SUPFAM" id="SSF63867">
    <property type="entry name" value="MoeA C-terminal domain-like"/>
    <property type="match status" value="1"/>
</dbReference>
<sequence length="397" mass="43355">MITVEQADRIILTELRDYGTELVPFEEALGRVLAQNIVADRDLPPFNRATMDGIAIGFEAFSNGLRTFEIEGTQAAGDTPLDIQNGTECIEIMTGAALSSTVDTVIRYEDVEIAGGKAVVTVNSISKGQNIHLKGKDKKQDDVVASAGQKVTPAIVGLAASVGALELLVKKLPKVLIISSGDELVDVSDTPADYQIRRSNSYTVKAALSRIGLQADILHVPDNPVIIKQQLLYSLQSYDVLLLSGGVSMGKFDYIPKALAELEVTQLFHKVQQRPGKPFWFGTHADGALVFAFPGNPVATFMCMRRYFLPWLNAVLGLPNVKSFYAILSQDISFLQPLTYFLQVKLSFSEDGRMLAIPLEGNGSGDFANLADTDAFMELPAEKNNFKAGEVFRVWQF</sequence>
<gene>
    <name evidence="8" type="ORF">DYU05_05125</name>
</gene>
<evidence type="ECO:0000256" key="6">
    <source>
        <dbReference type="RuleBase" id="RU365090"/>
    </source>
</evidence>
<evidence type="ECO:0000313" key="8">
    <source>
        <dbReference type="EMBL" id="RFZ84990.1"/>
    </source>
</evidence>
<reference evidence="8 9" key="1">
    <citation type="submission" date="2018-08" db="EMBL/GenBank/DDBJ databases">
        <title>Mucilaginibacter terrae sp. nov., isolated from manganese diggings.</title>
        <authorList>
            <person name="Huang Y."/>
            <person name="Zhou Z."/>
        </authorList>
    </citation>
    <scope>NUCLEOTIDE SEQUENCE [LARGE SCALE GENOMIC DNA]</scope>
    <source>
        <strain evidence="8 9">ZH6</strain>
    </source>
</reference>
<comment type="caution">
    <text evidence="8">The sequence shown here is derived from an EMBL/GenBank/DDBJ whole genome shotgun (WGS) entry which is preliminary data.</text>
</comment>
<dbReference type="Proteomes" id="UP000260823">
    <property type="component" value="Unassembled WGS sequence"/>
</dbReference>
<comment type="catalytic activity">
    <reaction evidence="5">
        <text>adenylyl-molybdopterin + molybdate = Mo-molybdopterin + AMP + H(+)</text>
        <dbReference type="Rhea" id="RHEA:35047"/>
        <dbReference type="ChEBI" id="CHEBI:15378"/>
        <dbReference type="ChEBI" id="CHEBI:36264"/>
        <dbReference type="ChEBI" id="CHEBI:62727"/>
        <dbReference type="ChEBI" id="CHEBI:71302"/>
        <dbReference type="ChEBI" id="CHEBI:456215"/>
        <dbReference type="EC" id="2.10.1.1"/>
    </reaction>
</comment>
<dbReference type="UniPathway" id="UPA00344"/>
<evidence type="ECO:0000256" key="3">
    <source>
        <dbReference type="ARBA" id="ARBA00010763"/>
    </source>
</evidence>
<keyword evidence="6" id="KW-0500">Molybdenum</keyword>
<keyword evidence="6" id="KW-0460">Magnesium</keyword>
<keyword evidence="9" id="KW-1185">Reference proteome</keyword>
<name>A0A3E2NVV9_9SPHI</name>
<dbReference type="SMART" id="SM00852">
    <property type="entry name" value="MoCF_biosynth"/>
    <property type="match status" value="1"/>
</dbReference>
<dbReference type="InterPro" id="IPR038987">
    <property type="entry name" value="MoeA-like"/>
</dbReference>
<dbReference type="Gene3D" id="2.170.190.11">
    <property type="entry name" value="Molybdopterin biosynthesis moea protein, domain 3"/>
    <property type="match status" value="1"/>
</dbReference>
<proteinExistence type="inferred from homology"/>
<dbReference type="NCBIfam" id="TIGR00177">
    <property type="entry name" value="molyb_syn"/>
    <property type="match status" value="1"/>
</dbReference>
<comment type="pathway">
    <text evidence="2 6">Cofactor biosynthesis; molybdopterin biosynthesis.</text>
</comment>
<evidence type="ECO:0000256" key="2">
    <source>
        <dbReference type="ARBA" id="ARBA00005046"/>
    </source>
</evidence>
<evidence type="ECO:0000259" key="7">
    <source>
        <dbReference type="SMART" id="SM00852"/>
    </source>
</evidence>
<keyword evidence="4 6" id="KW-0501">Molybdenum cofactor biosynthesis</keyword>
<dbReference type="PROSITE" id="PS01079">
    <property type="entry name" value="MOCF_BIOSYNTHESIS_2"/>
    <property type="match status" value="1"/>
</dbReference>
<feature type="domain" description="MoaB/Mog" evidence="7">
    <location>
        <begin position="176"/>
        <end position="315"/>
    </location>
</feature>
<dbReference type="PANTHER" id="PTHR10192">
    <property type="entry name" value="MOLYBDOPTERIN BIOSYNTHESIS PROTEIN"/>
    <property type="match status" value="1"/>
</dbReference>
<dbReference type="CDD" id="cd00887">
    <property type="entry name" value="MoeA"/>
    <property type="match status" value="1"/>
</dbReference>
<dbReference type="EMBL" id="QWDE01000001">
    <property type="protein sequence ID" value="RFZ84990.1"/>
    <property type="molecule type" value="Genomic_DNA"/>
</dbReference>
<dbReference type="InterPro" id="IPR008284">
    <property type="entry name" value="MoCF_biosynth_CS"/>
</dbReference>
<comment type="similarity">
    <text evidence="3 6">Belongs to the MoeA family.</text>
</comment>
<dbReference type="GO" id="GO:0005829">
    <property type="term" value="C:cytosol"/>
    <property type="evidence" value="ECO:0007669"/>
    <property type="project" value="TreeGrafter"/>
</dbReference>
<dbReference type="GO" id="GO:0006777">
    <property type="term" value="P:Mo-molybdopterin cofactor biosynthetic process"/>
    <property type="evidence" value="ECO:0007669"/>
    <property type="project" value="UniProtKB-UniRule"/>
</dbReference>
<organism evidence="8 9">
    <name type="scientific">Mucilaginibacter terrenus</name>
    <dbReference type="NCBI Taxonomy" id="2482727"/>
    <lineage>
        <taxon>Bacteria</taxon>
        <taxon>Pseudomonadati</taxon>
        <taxon>Bacteroidota</taxon>
        <taxon>Sphingobacteriia</taxon>
        <taxon>Sphingobacteriales</taxon>
        <taxon>Sphingobacteriaceae</taxon>
        <taxon>Mucilaginibacter</taxon>
    </lineage>
</organism>
<dbReference type="InterPro" id="IPR036688">
    <property type="entry name" value="MoeA_C_domain_IV_sf"/>
</dbReference>
<keyword evidence="6 8" id="KW-0808">Transferase</keyword>
<evidence type="ECO:0000256" key="4">
    <source>
        <dbReference type="ARBA" id="ARBA00023150"/>
    </source>
</evidence>
<comment type="cofactor">
    <cofactor evidence="6">
        <name>Mg(2+)</name>
        <dbReference type="ChEBI" id="CHEBI:18420"/>
    </cofactor>
</comment>
<dbReference type="SUPFAM" id="SSF53218">
    <property type="entry name" value="Molybdenum cofactor biosynthesis proteins"/>
    <property type="match status" value="1"/>
</dbReference>
<dbReference type="Gene3D" id="3.90.105.10">
    <property type="entry name" value="Molybdopterin biosynthesis moea protein, domain 2"/>
    <property type="match status" value="1"/>
</dbReference>
<evidence type="ECO:0000256" key="5">
    <source>
        <dbReference type="ARBA" id="ARBA00047317"/>
    </source>
</evidence>
<evidence type="ECO:0000256" key="1">
    <source>
        <dbReference type="ARBA" id="ARBA00002901"/>
    </source>
</evidence>
<dbReference type="SUPFAM" id="SSF63882">
    <property type="entry name" value="MoeA N-terminal region -like"/>
    <property type="match status" value="1"/>
</dbReference>
<dbReference type="InterPro" id="IPR036135">
    <property type="entry name" value="MoeA_linker/N_sf"/>
</dbReference>
<dbReference type="InterPro" id="IPR001453">
    <property type="entry name" value="MoaB/Mog_dom"/>
</dbReference>
<dbReference type="Gene3D" id="3.40.980.10">
    <property type="entry name" value="MoaB/Mog-like domain"/>
    <property type="match status" value="1"/>
</dbReference>
<evidence type="ECO:0000313" key="9">
    <source>
        <dbReference type="Proteomes" id="UP000260823"/>
    </source>
</evidence>
<dbReference type="InterPro" id="IPR005111">
    <property type="entry name" value="MoeA_C_domain_IV"/>
</dbReference>
<dbReference type="GO" id="GO:0061599">
    <property type="term" value="F:molybdopterin molybdotransferase activity"/>
    <property type="evidence" value="ECO:0007669"/>
    <property type="project" value="UniProtKB-UniRule"/>
</dbReference>
<keyword evidence="6" id="KW-0479">Metal-binding</keyword>
<dbReference type="Pfam" id="PF03454">
    <property type="entry name" value="MoeA_C"/>
    <property type="match status" value="1"/>
</dbReference>
<dbReference type="GO" id="GO:0046872">
    <property type="term" value="F:metal ion binding"/>
    <property type="evidence" value="ECO:0007669"/>
    <property type="project" value="UniProtKB-UniRule"/>
</dbReference>
<accession>A0A3E2NVV9</accession>
<dbReference type="Gene3D" id="2.40.340.10">
    <property type="entry name" value="MoeA, C-terminal, domain IV"/>
    <property type="match status" value="1"/>
</dbReference>
<dbReference type="InterPro" id="IPR036425">
    <property type="entry name" value="MoaB/Mog-like_dom_sf"/>
</dbReference>
<dbReference type="OrthoDB" id="9804758at2"/>
<dbReference type="Pfam" id="PF03453">
    <property type="entry name" value="MoeA_N"/>
    <property type="match status" value="1"/>
</dbReference>
<dbReference type="Pfam" id="PF00994">
    <property type="entry name" value="MoCF_biosynth"/>
    <property type="match status" value="1"/>
</dbReference>
<dbReference type="InterPro" id="IPR005110">
    <property type="entry name" value="MoeA_linker/N"/>
</dbReference>
<dbReference type="RefSeq" id="WP_117381891.1">
    <property type="nucleotide sequence ID" value="NZ_QWDE01000001.1"/>
</dbReference>
<dbReference type="AlphaFoldDB" id="A0A3E2NVV9"/>
<dbReference type="EC" id="2.10.1.1" evidence="6"/>
<protein>
    <recommendedName>
        <fullName evidence="6">Molybdopterin molybdenumtransferase</fullName>
        <ecNumber evidence="6">2.10.1.1</ecNumber>
    </recommendedName>
</protein>
<comment type="function">
    <text evidence="1 6">Catalyzes the insertion of molybdate into adenylated molybdopterin with the concomitant release of AMP.</text>
</comment>